<dbReference type="PANTHER" id="PTHR44942:SF4">
    <property type="entry name" value="METHYLTRANSFERASE TYPE 11 DOMAIN-CONTAINING PROTEIN"/>
    <property type="match status" value="1"/>
</dbReference>
<keyword evidence="3" id="KW-0808">Transferase</keyword>
<evidence type="ECO:0000256" key="3">
    <source>
        <dbReference type="ARBA" id="ARBA00022679"/>
    </source>
</evidence>
<accession>A0AAN9FWC7</accession>
<dbReference type="SUPFAM" id="SSF53335">
    <property type="entry name" value="S-adenosyl-L-methionine-dependent methyltransferases"/>
    <property type="match status" value="1"/>
</dbReference>
<evidence type="ECO:0000313" key="6">
    <source>
        <dbReference type="Proteomes" id="UP001374579"/>
    </source>
</evidence>
<dbReference type="EMBL" id="JBAMIC010004070">
    <property type="protein sequence ID" value="KAK7087751.1"/>
    <property type="molecule type" value="Genomic_DNA"/>
</dbReference>
<dbReference type="GO" id="GO:0008757">
    <property type="term" value="F:S-adenosylmethionine-dependent methyltransferase activity"/>
    <property type="evidence" value="ECO:0007669"/>
    <property type="project" value="InterPro"/>
</dbReference>
<gene>
    <name evidence="5" type="ORF">V1264_021760</name>
</gene>
<dbReference type="InterPro" id="IPR013216">
    <property type="entry name" value="Methyltransf_11"/>
</dbReference>
<keyword evidence="2" id="KW-0489">Methyltransferase</keyword>
<dbReference type="PANTHER" id="PTHR44942">
    <property type="entry name" value="METHYLTRANSF_11 DOMAIN-CONTAINING PROTEIN"/>
    <property type="match status" value="1"/>
</dbReference>
<dbReference type="GO" id="GO:0032259">
    <property type="term" value="P:methylation"/>
    <property type="evidence" value="ECO:0007669"/>
    <property type="project" value="UniProtKB-KW"/>
</dbReference>
<feature type="domain" description="Methyltransferase type 11" evidence="4">
    <location>
        <begin position="70"/>
        <end position="161"/>
    </location>
</feature>
<keyword evidence="6" id="KW-1185">Reference proteome</keyword>
<dbReference type="Proteomes" id="UP001374579">
    <property type="component" value="Unassembled WGS sequence"/>
</dbReference>
<sequence length="290" mass="32934">MLAKGLVRPKLIVQQIGWICRTMADKSKLFESPDIADAYVKYRPTYGPDVYNTIVEFCKETETCDFSLAVDIGSGSGQSTLPLSKHFRQVMGVDVSESQVSNAPKHIPNVTFRVGPAEDLSFLEKNSVDLVTVAQALHWMDTEKLYAEVERVLKPGGAFVVFGYGLSTLDEPKAQETLNYLYKDVLGPYWTDGRQHVEEHYKSYSLPFSGWRRNDSLKIERTWTVDEFVGYLCSWSAFQNYLMANPMANTMPSVKHEFREAYAQGDMEPPREMKIVWPVFMLMGHKPASS</sequence>
<dbReference type="CDD" id="cd02440">
    <property type="entry name" value="AdoMet_MTases"/>
    <property type="match status" value="1"/>
</dbReference>
<dbReference type="AlphaFoldDB" id="A0AAN9FWC7"/>
<protein>
    <recommendedName>
        <fullName evidence="4">Methyltransferase type 11 domain-containing protein</fullName>
    </recommendedName>
</protein>
<dbReference type="Gene3D" id="3.40.50.150">
    <property type="entry name" value="Vaccinia Virus protein VP39"/>
    <property type="match status" value="1"/>
</dbReference>
<comment type="similarity">
    <text evidence="1">Belongs to the methyltransferase superfamily.</text>
</comment>
<reference evidence="5 6" key="1">
    <citation type="submission" date="2024-02" db="EMBL/GenBank/DDBJ databases">
        <title>Chromosome-scale genome assembly of the rough periwinkle Littorina saxatilis.</title>
        <authorList>
            <person name="De Jode A."/>
            <person name="Faria R."/>
            <person name="Formenti G."/>
            <person name="Sims Y."/>
            <person name="Smith T.P."/>
            <person name="Tracey A."/>
            <person name="Wood J.M.D."/>
            <person name="Zagrodzka Z.B."/>
            <person name="Johannesson K."/>
            <person name="Butlin R.K."/>
            <person name="Leder E.H."/>
        </authorList>
    </citation>
    <scope>NUCLEOTIDE SEQUENCE [LARGE SCALE GENOMIC DNA]</scope>
    <source>
        <strain evidence="5">Snail1</strain>
        <tissue evidence="5">Muscle</tissue>
    </source>
</reference>
<comment type="caution">
    <text evidence="5">The sequence shown here is derived from an EMBL/GenBank/DDBJ whole genome shotgun (WGS) entry which is preliminary data.</text>
</comment>
<organism evidence="5 6">
    <name type="scientific">Littorina saxatilis</name>
    <dbReference type="NCBI Taxonomy" id="31220"/>
    <lineage>
        <taxon>Eukaryota</taxon>
        <taxon>Metazoa</taxon>
        <taxon>Spiralia</taxon>
        <taxon>Lophotrochozoa</taxon>
        <taxon>Mollusca</taxon>
        <taxon>Gastropoda</taxon>
        <taxon>Caenogastropoda</taxon>
        <taxon>Littorinimorpha</taxon>
        <taxon>Littorinoidea</taxon>
        <taxon>Littorinidae</taxon>
        <taxon>Littorina</taxon>
    </lineage>
</organism>
<evidence type="ECO:0000256" key="2">
    <source>
        <dbReference type="ARBA" id="ARBA00022603"/>
    </source>
</evidence>
<dbReference type="Pfam" id="PF08241">
    <property type="entry name" value="Methyltransf_11"/>
    <property type="match status" value="1"/>
</dbReference>
<dbReference type="InterPro" id="IPR029063">
    <property type="entry name" value="SAM-dependent_MTases_sf"/>
</dbReference>
<evidence type="ECO:0000313" key="5">
    <source>
        <dbReference type="EMBL" id="KAK7087751.1"/>
    </source>
</evidence>
<evidence type="ECO:0000256" key="1">
    <source>
        <dbReference type="ARBA" id="ARBA00008361"/>
    </source>
</evidence>
<evidence type="ECO:0000259" key="4">
    <source>
        <dbReference type="Pfam" id="PF08241"/>
    </source>
</evidence>
<dbReference type="InterPro" id="IPR051052">
    <property type="entry name" value="Diverse_substrate_MTase"/>
</dbReference>
<name>A0AAN9FWC7_9CAEN</name>
<proteinExistence type="inferred from homology"/>